<evidence type="ECO:0000313" key="2">
    <source>
        <dbReference type="Proteomes" id="UP000741360"/>
    </source>
</evidence>
<dbReference type="EMBL" id="JACPSX010000277">
    <property type="protein sequence ID" value="MBI3016217.1"/>
    <property type="molecule type" value="Genomic_DNA"/>
</dbReference>
<dbReference type="AlphaFoldDB" id="A0A932GST7"/>
<dbReference type="Pfam" id="PF08780">
    <property type="entry name" value="NTase_sub_bind"/>
    <property type="match status" value="1"/>
</dbReference>
<dbReference type="Gene3D" id="1.20.120.330">
    <property type="entry name" value="Nucleotidyltransferases domain 2"/>
    <property type="match status" value="1"/>
</dbReference>
<dbReference type="SUPFAM" id="SSF81593">
    <property type="entry name" value="Nucleotidyltransferase substrate binding subunit/domain"/>
    <property type="match status" value="1"/>
</dbReference>
<evidence type="ECO:0000313" key="1">
    <source>
        <dbReference type="EMBL" id="MBI3016217.1"/>
    </source>
</evidence>
<gene>
    <name evidence="1" type="ORF">HYY65_14405</name>
</gene>
<comment type="caution">
    <text evidence="1">The sequence shown here is derived from an EMBL/GenBank/DDBJ whole genome shotgun (WGS) entry which is preliminary data.</text>
</comment>
<accession>A0A932GST7</accession>
<protein>
    <submittedName>
        <fullName evidence="1">Nucleotidyltransferase substrate binding protein</fullName>
    </submittedName>
</protein>
<dbReference type="NCBIfam" id="TIGR01987">
    <property type="entry name" value="HI0074"/>
    <property type="match status" value="1"/>
</dbReference>
<sequence>MERLKERLVSATQAFATLEELVALPHPSRVERDAAIQRFAYTFEACWKAAQRYLLVIEGVNAGSPKACIRACRDAGLFSDEQAVVGLEMSDDRNLTAHTYNELVAERIHRNLPRYASMMRHWLTAMQARMKT</sequence>
<name>A0A932GST7_UNCTE</name>
<dbReference type="InterPro" id="IPR010235">
    <property type="entry name" value="HepT"/>
</dbReference>
<proteinExistence type="predicted"/>
<organism evidence="1 2">
    <name type="scientific">Tectimicrobiota bacterium</name>
    <dbReference type="NCBI Taxonomy" id="2528274"/>
    <lineage>
        <taxon>Bacteria</taxon>
        <taxon>Pseudomonadati</taxon>
        <taxon>Nitrospinota/Tectimicrobiota group</taxon>
        <taxon>Candidatus Tectimicrobiota</taxon>
    </lineage>
</organism>
<reference evidence="1" key="1">
    <citation type="submission" date="2020-07" db="EMBL/GenBank/DDBJ databases">
        <title>Huge and variable diversity of episymbiotic CPR bacteria and DPANN archaea in groundwater ecosystems.</title>
        <authorList>
            <person name="He C.Y."/>
            <person name="Keren R."/>
            <person name="Whittaker M."/>
            <person name="Farag I.F."/>
            <person name="Doudna J."/>
            <person name="Cate J.H.D."/>
            <person name="Banfield J.F."/>
        </authorList>
    </citation>
    <scope>NUCLEOTIDE SEQUENCE</scope>
    <source>
        <strain evidence="1">NC_groundwater_717_Ag_S-0.2um_59_8</strain>
    </source>
</reference>
<dbReference type="Proteomes" id="UP000741360">
    <property type="component" value="Unassembled WGS sequence"/>
</dbReference>